<dbReference type="Pfam" id="PF07690">
    <property type="entry name" value="MFS_1"/>
    <property type="match status" value="1"/>
</dbReference>
<dbReference type="GO" id="GO:0016020">
    <property type="term" value="C:membrane"/>
    <property type="evidence" value="ECO:0007669"/>
    <property type="project" value="UniProtKB-SubCell"/>
</dbReference>
<organism evidence="7 8">
    <name type="scientific">Pseudolycoriella hygida</name>
    <dbReference type="NCBI Taxonomy" id="35572"/>
    <lineage>
        <taxon>Eukaryota</taxon>
        <taxon>Metazoa</taxon>
        <taxon>Ecdysozoa</taxon>
        <taxon>Arthropoda</taxon>
        <taxon>Hexapoda</taxon>
        <taxon>Insecta</taxon>
        <taxon>Pterygota</taxon>
        <taxon>Neoptera</taxon>
        <taxon>Endopterygota</taxon>
        <taxon>Diptera</taxon>
        <taxon>Nematocera</taxon>
        <taxon>Sciaroidea</taxon>
        <taxon>Sciaridae</taxon>
        <taxon>Pseudolycoriella</taxon>
    </lineage>
</organism>
<feature type="domain" description="Major facilitator superfamily (MFS) profile" evidence="6">
    <location>
        <begin position="1"/>
        <end position="362"/>
    </location>
</feature>
<dbReference type="GO" id="GO:0022857">
    <property type="term" value="F:transmembrane transporter activity"/>
    <property type="evidence" value="ECO:0007669"/>
    <property type="project" value="InterPro"/>
</dbReference>
<keyword evidence="4 5" id="KW-0472">Membrane</keyword>
<dbReference type="AlphaFoldDB" id="A0A9Q0RUT9"/>
<evidence type="ECO:0000259" key="6">
    <source>
        <dbReference type="PROSITE" id="PS50850"/>
    </source>
</evidence>
<feature type="transmembrane region" description="Helical" evidence="5">
    <location>
        <begin position="38"/>
        <end position="62"/>
    </location>
</feature>
<feature type="transmembrane region" description="Helical" evidence="5">
    <location>
        <begin position="249"/>
        <end position="268"/>
    </location>
</feature>
<evidence type="ECO:0000256" key="2">
    <source>
        <dbReference type="ARBA" id="ARBA00022692"/>
    </source>
</evidence>
<feature type="transmembrane region" description="Helical" evidence="5">
    <location>
        <begin position="74"/>
        <end position="96"/>
    </location>
</feature>
<dbReference type="InterPro" id="IPR005829">
    <property type="entry name" value="Sugar_transporter_CS"/>
</dbReference>
<evidence type="ECO:0000256" key="4">
    <source>
        <dbReference type="ARBA" id="ARBA00023136"/>
    </source>
</evidence>
<feature type="transmembrane region" description="Helical" evidence="5">
    <location>
        <begin position="221"/>
        <end position="242"/>
    </location>
</feature>
<feature type="transmembrane region" description="Helical" evidence="5">
    <location>
        <begin position="309"/>
        <end position="326"/>
    </location>
</feature>
<dbReference type="OrthoDB" id="2261376at2759"/>
<keyword evidence="2 5" id="KW-0812">Transmembrane</keyword>
<dbReference type="PANTHER" id="PTHR24064">
    <property type="entry name" value="SOLUTE CARRIER FAMILY 22 MEMBER"/>
    <property type="match status" value="1"/>
</dbReference>
<comment type="caution">
    <text evidence="7">The sequence shown here is derived from an EMBL/GenBank/DDBJ whole genome shotgun (WGS) entry which is preliminary data.</text>
</comment>
<feature type="transmembrane region" description="Helical" evidence="5">
    <location>
        <begin position="12"/>
        <end position="32"/>
    </location>
</feature>
<dbReference type="SUPFAM" id="SSF103473">
    <property type="entry name" value="MFS general substrate transporter"/>
    <property type="match status" value="1"/>
</dbReference>
<evidence type="ECO:0000313" key="7">
    <source>
        <dbReference type="EMBL" id="KAJ6632655.1"/>
    </source>
</evidence>
<accession>A0A9Q0RUT9</accession>
<dbReference type="InterPro" id="IPR036259">
    <property type="entry name" value="MFS_trans_sf"/>
</dbReference>
<dbReference type="Proteomes" id="UP001151699">
    <property type="component" value="Unassembled WGS sequence"/>
</dbReference>
<feature type="transmembrane region" description="Helical" evidence="5">
    <location>
        <begin position="188"/>
        <end position="209"/>
    </location>
</feature>
<evidence type="ECO:0000256" key="5">
    <source>
        <dbReference type="SAM" id="Phobius"/>
    </source>
</evidence>
<gene>
    <name evidence="7" type="primary">Orct_8</name>
    <name evidence="7" type="ORF">Bhyg_17114</name>
</gene>
<reference evidence="7" key="1">
    <citation type="submission" date="2022-07" db="EMBL/GenBank/DDBJ databases">
        <authorList>
            <person name="Trinca V."/>
            <person name="Uliana J.V.C."/>
            <person name="Torres T.T."/>
            <person name="Ward R.J."/>
            <person name="Monesi N."/>
        </authorList>
    </citation>
    <scope>NUCLEOTIDE SEQUENCE</scope>
    <source>
        <strain evidence="7">HSMRA1968</strain>
        <tissue evidence="7">Whole embryos</tissue>
    </source>
</reference>
<name>A0A9Q0RUT9_9DIPT</name>
<dbReference type="PROSITE" id="PS00216">
    <property type="entry name" value="SUGAR_TRANSPORT_1"/>
    <property type="match status" value="1"/>
</dbReference>
<feature type="transmembrane region" description="Helical" evidence="5">
    <location>
        <begin position="102"/>
        <end position="121"/>
    </location>
</feature>
<proteinExistence type="predicted"/>
<keyword evidence="3 5" id="KW-1133">Transmembrane helix</keyword>
<evidence type="ECO:0000256" key="3">
    <source>
        <dbReference type="ARBA" id="ARBA00022989"/>
    </source>
</evidence>
<dbReference type="PROSITE" id="PS50850">
    <property type="entry name" value="MFS"/>
    <property type="match status" value="1"/>
</dbReference>
<protein>
    <submittedName>
        <fullName evidence="7">Organic cation transporter protein</fullName>
    </submittedName>
</protein>
<comment type="subcellular location">
    <subcellularLocation>
        <location evidence="1">Membrane</location>
        <topology evidence="1">Multi-pass membrane protein</topology>
    </subcellularLocation>
</comment>
<dbReference type="Gene3D" id="1.20.1250.20">
    <property type="entry name" value="MFS general substrate transporter like domains"/>
    <property type="match status" value="1"/>
</dbReference>
<dbReference type="InterPro" id="IPR020846">
    <property type="entry name" value="MFS_dom"/>
</dbReference>
<feature type="transmembrane region" description="Helical" evidence="5">
    <location>
        <begin position="274"/>
        <end position="297"/>
    </location>
</feature>
<evidence type="ECO:0000256" key="1">
    <source>
        <dbReference type="ARBA" id="ARBA00004141"/>
    </source>
</evidence>
<sequence>MLPISGTLSDRFGRRTMLICAFSLTGTLGILISFSWNYWMFASLEFATALLTSGSYMSVFILGMELVGKNKRVLGGAVISMIFSLGQVFLGVAAMYAMNFRILLRILYSLALVTVAYIWVIPESFRWLLSKGRNKQAVEILFKAAKVNKVQLSITTVQALNKCSESSGTNVPTHSKTLSVFSIRSKRLFLRLLNCCLCWFTMGFVYYGLSVQSVALGGNKFANFIWISASEIPACVISYYLMNRAGRKLTLSCTMILAGLSCFVYEFIPPDAIILRIFMFFISKCAISISFSVTYVYTTELFPTNLRQGMMGICAAFGYCGSMTAPQTPLLARLMPSLPVILFGGISLLSGSLVLLLPETFNTNLPDTIKEAKNIGRTKTKQKETAA</sequence>
<dbReference type="InterPro" id="IPR011701">
    <property type="entry name" value="MFS"/>
</dbReference>
<dbReference type="EMBL" id="WJQU01002618">
    <property type="protein sequence ID" value="KAJ6632655.1"/>
    <property type="molecule type" value="Genomic_DNA"/>
</dbReference>
<evidence type="ECO:0000313" key="8">
    <source>
        <dbReference type="Proteomes" id="UP001151699"/>
    </source>
</evidence>
<feature type="transmembrane region" description="Helical" evidence="5">
    <location>
        <begin position="338"/>
        <end position="357"/>
    </location>
</feature>
<keyword evidence="8" id="KW-1185">Reference proteome</keyword>